<evidence type="ECO:0000313" key="6">
    <source>
        <dbReference type="EMBL" id="GFS16710.1"/>
    </source>
</evidence>
<keyword evidence="2" id="KW-0698">rRNA processing</keyword>
<comment type="caution">
    <text evidence="6">The sequence shown here is derived from an EMBL/GenBank/DDBJ whole genome shotgun (WGS) entry which is preliminary data.</text>
</comment>
<name>A0AAV4J2V0_9GAST</name>
<evidence type="ECO:0000256" key="5">
    <source>
        <dbReference type="ARBA" id="ARBA00023242"/>
    </source>
</evidence>
<dbReference type="EMBL" id="BMAT01009947">
    <property type="protein sequence ID" value="GFS16710.1"/>
    <property type="molecule type" value="Genomic_DNA"/>
</dbReference>
<evidence type="ECO:0000256" key="4">
    <source>
        <dbReference type="ARBA" id="ARBA00022737"/>
    </source>
</evidence>
<sequence length="91" mass="10193">MQSRHPEPLKLIKNLTTCCNSVLFNSQSELLALRSKDLERAVKLVHFPSMSVLPNFPEQFDPSISSVMCMDFSPSSGYLALGNNKGRCLLY</sequence>
<dbReference type="InterPro" id="IPR036322">
    <property type="entry name" value="WD40_repeat_dom_sf"/>
</dbReference>
<evidence type="ECO:0000256" key="2">
    <source>
        <dbReference type="ARBA" id="ARBA00022552"/>
    </source>
</evidence>
<dbReference type="AlphaFoldDB" id="A0AAV4J2V0"/>
<dbReference type="PANTHER" id="PTHR18359:SF0">
    <property type="entry name" value="U3 SMALL NUCLEOLAR RNA-ASSOCIATED PROTEIN 18 HOMOLOG"/>
    <property type="match status" value="1"/>
</dbReference>
<keyword evidence="5" id="KW-0539">Nucleus</keyword>
<dbReference type="GO" id="GO:0006364">
    <property type="term" value="P:rRNA processing"/>
    <property type="evidence" value="ECO:0007669"/>
    <property type="project" value="UniProtKB-KW"/>
</dbReference>
<proteinExistence type="predicted"/>
<organism evidence="6 7">
    <name type="scientific">Elysia marginata</name>
    <dbReference type="NCBI Taxonomy" id="1093978"/>
    <lineage>
        <taxon>Eukaryota</taxon>
        <taxon>Metazoa</taxon>
        <taxon>Spiralia</taxon>
        <taxon>Lophotrochozoa</taxon>
        <taxon>Mollusca</taxon>
        <taxon>Gastropoda</taxon>
        <taxon>Heterobranchia</taxon>
        <taxon>Euthyneura</taxon>
        <taxon>Panpulmonata</taxon>
        <taxon>Sacoglossa</taxon>
        <taxon>Placobranchoidea</taxon>
        <taxon>Plakobranchidae</taxon>
        <taxon>Elysia</taxon>
    </lineage>
</organism>
<reference evidence="6 7" key="1">
    <citation type="journal article" date="2021" name="Elife">
        <title>Chloroplast acquisition without the gene transfer in kleptoplastic sea slugs, Plakobranchus ocellatus.</title>
        <authorList>
            <person name="Maeda T."/>
            <person name="Takahashi S."/>
            <person name="Yoshida T."/>
            <person name="Shimamura S."/>
            <person name="Takaki Y."/>
            <person name="Nagai Y."/>
            <person name="Toyoda A."/>
            <person name="Suzuki Y."/>
            <person name="Arimoto A."/>
            <person name="Ishii H."/>
            <person name="Satoh N."/>
            <person name="Nishiyama T."/>
            <person name="Hasebe M."/>
            <person name="Maruyama T."/>
            <person name="Minagawa J."/>
            <person name="Obokata J."/>
            <person name="Shigenobu S."/>
        </authorList>
    </citation>
    <scope>NUCLEOTIDE SEQUENCE [LARGE SCALE GENOMIC DNA]</scope>
</reference>
<dbReference type="PANTHER" id="PTHR18359">
    <property type="entry name" value="WD-REPEAT PROTEIN-RELATED"/>
    <property type="match status" value="1"/>
</dbReference>
<dbReference type="InterPro" id="IPR045161">
    <property type="entry name" value="Utp18"/>
</dbReference>
<dbReference type="GO" id="GO:0032040">
    <property type="term" value="C:small-subunit processome"/>
    <property type="evidence" value="ECO:0007669"/>
    <property type="project" value="TreeGrafter"/>
</dbReference>
<dbReference type="SUPFAM" id="SSF50978">
    <property type="entry name" value="WD40 repeat-like"/>
    <property type="match status" value="1"/>
</dbReference>
<evidence type="ECO:0000256" key="1">
    <source>
        <dbReference type="ARBA" id="ARBA00004604"/>
    </source>
</evidence>
<keyword evidence="4" id="KW-0677">Repeat</keyword>
<dbReference type="Proteomes" id="UP000762676">
    <property type="component" value="Unassembled WGS sequence"/>
</dbReference>
<gene>
    <name evidence="6" type="ORF">ElyMa_004963100</name>
</gene>
<feature type="non-terminal residue" evidence="6">
    <location>
        <position position="91"/>
    </location>
</feature>
<protein>
    <submittedName>
        <fullName evidence="6">U3 small nucleolar RNA-associated protein 18 homolog</fullName>
    </submittedName>
</protein>
<keyword evidence="3" id="KW-0853">WD repeat</keyword>
<dbReference type="Gene3D" id="2.130.10.10">
    <property type="entry name" value="YVTN repeat-like/Quinoprotein amine dehydrogenase"/>
    <property type="match status" value="1"/>
</dbReference>
<keyword evidence="7" id="KW-1185">Reference proteome</keyword>
<accession>A0AAV4J2V0</accession>
<evidence type="ECO:0000313" key="7">
    <source>
        <dbReference type="Proteomes" id="UP000762676"/>
    </source>
</evidence>
<comment type="subcellular location">
    <subcellularLocation>
        <location evidence="1">Nucleus</location>
        <location evidence="1">Nucleolus</location>
    </subcellularLocation>
</comment>
<dbReference type="InterPro" id="IPR015943">
    <property type="entry name" value="WD40/YVTN_repeat-like_dom_sf"/>
</dbReference>
<dbReference type="GO" id="GO:0034388">
    <property type="term" value="C:Pwp2p-containing subcomplex of 90S preribosome"/>
    <property type="evidence" value="ECO:0007669"/>
    <property type="project" value="TreeGrafter"/>
</dbReference>
<evidence type="ECO:0000256" key="3">
    <source>
        <dbReference type="ARBA" id="ARBA00022574"/>
    </source>
</evidence>